<evidence type="ECO:0000256" key="2">
    <source>
        <dbReference type="ARBA" id="ARBA00023002"/>
    </source>
</evidence>
<organism evidence="4 5">
    <name type="scientific">Virgibacillus oceani</name>
    <dbReference type="NCBI Taxonomy" id="1479511"/>
    <lineage>
        <taxon>Bacteria</taxon>
        <taxon>Bacillati</taxon>
        <taxon>Bacillota</taxon>
        <taxon>Bacilli</taxon>
        <taxon>Bacillales</taxon>
        <taxon>Bacillaceae</taxon>
        <taxon>Virgibacillus</taxon>
    </lineage>
</organism>
<dbReference type="Pfam" id="PF08240">
    <property type="entry name" value="ADH_N"/>
    <property type="match status" value="1"/>
</dbReference>
<dbReference type="SUPFAM" id="SSF51735">
    <property type="entry name" value="NAD(P)-binding Rossmann-fold domains"/>
    <property type="match status" value="1"/>
</dbReference>
<evidence type="ECO:0000313" key="4">
    <source>
        <dbReference type="EMBL" id="GGG83129.1"/>
    </source>
</evidence>
<sequence>MKRVVMERFGGPEVLKLQEADMPRAGLNDVLIRVEKTSVNFADIKKRNGQKGDAQFPMGIGLDVAGVVTSVGDQVTDIAVGQRVIAFPENGSYAEYAVAKQALTFAIPDEVDFTTAAACPTVSILSYKLLIDVARLQIGETVLVHAAAGGVGTTAIQLAKLLGARTVIGTVSNKDKFSIVEEAGADHVLLYDDFSKHVNDLTSGIGANIILDSVAGKISEQSMKCLAKFGRLVQFGNSGGKIGKFHTNELHASCRSILGFSLGTTRKERPEFLKEASVKVLQFIANKQLTIKIGAEFPLTDVQKAHELIESRKSMGKIVLNVRGDI</sequence>
<dbReference type="RefSeq" id="WP_188456272.1">
    <property type="nucleotide sequence ID" value="NZ_BMFR01000015.1"/>
</dbReference>
<dbReference type="Gene3D" id="3.40.50.720">
    <property type="entry name" value="NAD(P)-binding Rossmann-like Domain"/>
    <property type="match status" value="1"/>
</dbReference>
<dbReference type="AlphaFoldDB" id="A0A917M958"/>
<dbReference type="InterPro" id="IPR036291">
    <property type="entry name" value="NAD(P)-bd_dom_sf"/>
</dbReference>
<proteinExistence type="predicted"/>
<keyword evidence="2" id="KW-0560">Oxidoreductase</keyword>
<reference evidence="4" key="2">
    <citation type="submission" date="2020-09" db="EMBL/GenBank/DDBJ databases">
        <authorList>
            <person name="Sun Q."/>
            <person name="Zhou Y."/>
        </authorList>
    </citation>
    <scope>NUCLEOTIDE SEQUENCE</scope>
    <source>
        <strain evidence="4">CGMCC 1.12754</strain>
    </source>
</reference>
<dbReference type="SMART" id="SM00829">
    <property type="entry name" value="PKS_ER"/>
    <property type="match status" value="1"/>
</dbReference>
<dbReference type="InterPro" id="IPR002364">
    <property type="entry name" value="Quin_OxRdtase/zeta-crystal_CS"/>
</dbReference>
<name>A0A917M958_9BACI</name>
<dbReference type="GO" id="GO:0003960">
    <property type="term" value="F:quinone reductase (NADPH) activity"/>
    <property type="evidence" value="ECO:0007669"/>
    <property type="project" value="TreeGrafter"/>
</dbReference>
<dbReference type="Pfam" id="PF00107">
    <property type="entry name" value="ADH_zinc_N"/>
    <property type="match status" value="1"/>
</dbReference>
<dbReference type="SUPFAM" id="SSF50129">
    <property type="entry name" value="GroES-like"/>
    <property type="match status" value="1"/>
</dbReference>
<dbReference type="Gene3D" id="3.90.180.10">
    <property type="entry name" value="Medium-chain alcohol dehydrogenases, catalytic domain"/>
    <property type="match status" value="1"/>
</dbReference>
<accession>A0A917M958</accession>
<keyword evidence="1" id="KW-0521">NADP</keyword>
<dbReference type="GO" id="GO:0008270">
    <property type="term" value="F:zinc ion binding"/>
    <property type="evidence" value="ECO:0007669"/>
    <property type="project" value="InterPro"/>
</dbReference>
<dbReference type="InterPro" id="IPR013154">
    <property type="entry name" value="ADH-like_N"/>
</dbReference>
<dbReference type="GO" id="GO:0070402">
    <property type="term" value="F:NADPH binding"/>
    <property type="evidence" value="ECO:0007669"/>
    <property type="project" value="TreeGrafter"/>
</dbReference>
<dbReference type="PANTHER" id="PTHR48106:SF13">
    <property type="entry name" value="QUINONE OXIDOREDUCTASE-RELATED"/>
    <property type="match status" value="1"/>
</dbReference>
<evidence type="ECO:0000259" key="3">
    <source>
        <dbReference type="SMART" id="SM00829"/>
    </source>
</evidence>
<dbReference type="Proteomes" id="UP000622860">
    <property type="component" value="Unassembled WGS sequence"/>
</dbReference>
<dbReference type="GO" id="GO:0005829">
    <property type="term" value="C:cytosol"/>
    <property type="evidence" value="ECO:0007669"/>
    <property type="project" value="TreeGrafter"/>
</dbReference>
<protein>
    <submittedName>
        <fullName evidence="4">Quinone oxidoreductase</fullName>
    </submittedName>
</protein>
<dbReference type="InterPro" id="IPR020843">
    <property type="entry name" value="ER"/>
</dbReference>
<evidence type="ECO:0000313" key="5">
    <source>
        <dbReference type="Proteomes" id="UP000622860"/>
    </source>
</evidence>
<dbReference type="InterPro" id="IPR013149">
    <property type="entry name" value="ADH-like_C"/>
</dbReference>
<dbReference type="GO" id="GO:0035925">
    <property type="term" value="F:mRNA 3'-UTR AU-rich region binding"/>
    <property type="evidence" value="ECO:0007669"/>
    <property type="project" value="TreeGrafter"/>
</dbReference>
<reference evidence="4" key="1">
    <citation type="journal article" date="2014" name="Int. J. Syst. Evol. Microbiol.">
        <title>Complete genome sequence of Corynebacterium casei LMG S-19264T (=DSM 44701T), isolated from a smear-ripened cheese.</title>
        <authorList>
            <consortium name="US DOE Joint Genome Institute (JGI-PGF)"/>
            <person name="Walter F."/>
            <person name="Albersmeier A."/>
            <person name="Kalinowski J."/>
            <person name="Ruckert C."/>
        </authorList>
    </citation>
    <scope>NUCLEOTIDE SEQUENCE</scope>
    <source>
        <strain evidence="4">CGMCC 1.12754</strain>
    </source>
</reference>
<dbReference type="PROSITE" id="PS01162">
    <property type="entry name" value="QOR_ZETA_CRYSTAL"/>
    <property type="match status" value="1"/>
</dbReference>
<gene>
    <name evidence="4" type="primary">qor</name>
    <name evidence="4" type="ORF">GCM10011398_30890</name>
</gene>
<dbReference type="EMBL" id="BMFR01000015">
    <property type="protein sequence ID" value="GGG83129.1"/>
    <property type="molecule type" value="Genomic_DNA"/>
</dbReference>
<dbReference type="InterPro" id="IPR011032">
    <property type="entry name" value="GroES-like_sf"/>
</dbReference>
<evidence type="ECO:0000256" key="1">
    <source>
        <dbReference type="ARBA" id="ARBA00022857"/>
    </source>
</evidence>
<keyword evidence="5" id="KW-1185">Reference proteome</keyword>
<feature type="domain" description="Enoyl reductase (ER)" evidence="3">
    <location>
        <begin position="10"/>
        <end position="320"/>
    </location>
</feature>
<comment type="caution">
    <text evidence="4">The sequence shown here is derived from an EMBL/GenBank/DDBJ whole genome shotgun (WGS) entry which is preliminary data.</text>
</comment>
<dbReference type="PANTHER" id="PTHR48106">
    <property type="entry name" value="QUINONE OXIDOREDUCTASE PIG3-RELATED"/>
    <property type="match status" value="1"/>
</dbReference>